<evidence type="ECO:0000256" key="3">
    <source>
        <dbReference type="ARBA" id="ARBA00022737"/>
    </source>
</evidence>
<evidence type="ECO:0000313" key="14">
    <source>
        <dbReference type="RefSeq" id="XP_029311740.1"/>
    </source>
</evidence>
<dbReference type="InterPro" id="IPR029400">
    <property type="entry name" value="TINF2_N"/>
</dbReference>
<dbReference type="InParanoid" id="A0A6J2RR04"/>
<dbReference type="PROSITE" id="PS00028">
    <property type="entry name" value="ZINC_FINGER_C2H2_1"/>
    <property type="match status" value="10"/>
</dbReference>
<dbReference type="InterPro" id="IPR036236">
    <property type="entry name" value="Znf_C2H2_sf"/>
</dbReference>
<dbReference type="InterPro" id="IPR013087">
    <property type="entry name" value="Znf_C2H2_type"/>
</dbReference>
<dbReference type="GO" id="GO:0005634">
    <property type="term" value="C:nucleus"/>
    <property type="evidence" value="ECO:0007669"/>
    <property type="project" value="UniProtKB-SubCell"/>
</dbReference>
<dbReference type="CDD" id="cd11657">
    <property type="entry name" value="TIN2_N"/>
    <property type="match status" value="1"/>
</dbReference>
<evidence type="ECO:0000256" key="6">
    <source>
        <dbReference type="ARBA" id="ARBA00023015"/>
    </source>
</evidence>
<dbReference type="AlphaFoldDB" id="A0A6J2RR04"/>
<feature type="region of interest" description="Disordered" evidence="11">
    <location>
        <begin position="363"/>
        <end position="394"/>
    </location>
</feature>
<dbReference type="Pfam" id="PF14973">
    <property type="entry name" value="TINF2_N"/>
    <property type="match status" value="1"/>
</dbReference>
<dbReference type="SMART" id="SM00355">
    <property type="entry name" value="ZnF_C2H2"/>
    <property type="match status" value="13"/>
</dbReference>
<feature type="domain" description="C2H2-type" evidence="12">
    <location>
        <begin position="762"/>
        <end position="788"/>
    </location>
</feature>
<keyword evidence="8" id="KW-0804">Transcription</keyword>
<evidence type="ECO:0000259" key="12">
    <source>
        <dbReference type="PROSITE" id="PS50157"/>
    </source>
</evidence>
<feature type="compositionally biased region" description="Basic and acidic residues" evidence="11">
    <location>
        <begin position="383"/>
        <end position="394"/>
    </location>
</feature>
<evidence type="ECO:0000256" key="5">
    <source>
        <dbReference type="ARBA" id="ARBA00022833"/>
    </source>
</evidence>
<feature type="domain" description="C2H2-type" evidence="12">
    <location>
        <begin position="820"/>
        <end position="847"/>
    </location>
</feature>
<dbReference type="KEGG" id="cgob:115024382"/>
<dbReference type="GO" id="GO:0008270">
    <property type="term" value="F:zinc ion binding"/>
    <property type="evidence" value="ECO:0007669"/>
    <property type="project" value="UniProtKB-KW"/>
</dbReference>
<evidence type="ECO:0000256" key="4">
    <source>
        <dbReference type="ARBA" id="ARBA00022771"/>
    </source>
</evidence>
<name>A0A6J2RR04_COTGO</name>
<keyword evidence="9" id="KW-0539">Nucleus</keyword>
<evidence type="ECO:0000256" key="11">
    <source>
        <dbReference type="SAM" id="MobiDB-lite"/>
    </source>
</evidence>
<feature type="domain" description="C2H2-type" evidence="12">
    <location>
        <begin position="615"/>
        <end position="643"/>
    </location>
</feature>
<dbReference type="Pfam" id="PF13912">
    <property type="entry name" value="zf-C2H2_6"/>
    <property type="match status" value="1"/>
</dbReference>
<feature type="compositionally biased region" description="Low complexity" evidence="11">
    <location>
        <begin position="450"/>
        <end position="461"/>
    </location>
</feature>
<dbReference type="FunFam" id="3.30.160.60:FF:000110">
    <property type="entry name" value="Zinc finger protein-like"/>
    <property type="match status" value="1"/>
</dbReference>
<dbReference type="SUPFAM" id="SSF57667">
    <property type="entry name" value="beta-beta-alpha zinc fingers"/>
    <property type="match status" value="6"/>
</dbReference>
<evidence type="ECO:0000256" key="9">
    <source>
        <dbReference type="ARBA" id="ARBA00023242"/>
    </source>
</evidence>
<dbReference type="PANTHER" id="PTHR24379">
    <property type="entry name" value="KRAB AND ZINC FINGER DOMAIN-CONTAINING"/>
    <property type="match status" value="1"/>
</dbReference>
<keyword evidence="13" id="KW-1185">Reference proteome</keyword>
<keyword evidence="4 10" id="KW-0863">Zinc-finger</keyword>
<keyword evidence="3" id="KW-0677">Repeat</keyword>
<evidence type="ECO:0000256" key="10">
    <source>
        <dbReference type="PROSITE-ProRule" id="PRU00042"/>
    </source>
</evidence>
<feature type="domain" description="C2H2-type" evidence="12">
    <location>
        <begin position="848"/>
        <end position="872"/>
    </location>
</feature>
<comment type="subcellular location">
    <subcellularLocation>
        <location evidence="1">Nucleus</location>
    </subcellularLocation>
</comment>
<dbReference type="Pfam" id="PF00096">
    <property type="entry name" value="zf-C2H2"/>
    <property type="match status" value="5"/>
</dbReference>
<reference evidence="14" key="1">
    <citation type="submission" date="2025-08" db="UniProtKB">
        <authorList>
            <consortium name="RefSeq"/>
        </authorList>
    </citation>
    <scope>IDENTIFICATION</scope>
</reference>
<feature type="domain" description="C2H2-type" evidence="12">
    <location>
        <begin position="644"/>
        <end position="671"/>
    </location>
</feature>
<dbReference type="PANTHER" id="PTHR24379:SF121">
    <property type="entry name" value="C2H2-TYPE DOMAIN-CONTAINING PROTEIN"/>
    <property type="match status" value="1"/>
</dbReference>
<gene>
    <name evidence="14" type="primary">LOC115024382</name>
</gene>
<keyword evidence="6" id="KW-0805">Transcription regulation</keyword>
<feature type="domain" description="C2H2-type" evidence="12">
    <location>
        <begin position="789"/>
        <end position="819"/>
    </location>
</feature>
<dbReference type="GO" id="GO:0003677">
    <property type="term" value="F:DNA binding"/>
    <property type="evidence" value="ECO:0007669"/>
    <property type="project" value="UniProtKB-KW"/>
</dbReference>
<organism evidence="13 14">
    <name type="scientific">Cottoperca gobio</name>
    <name type="common">Frogmouth</name>
    <name type="synonym">Aphritis gobio</name>
    <dbReference type="NCBI Taxonomy" id="56716"/>
    <lineage>
        <taxon>Eukaryota</taxon>
        <taxon>Metazoa</taxon>
        <taxon>Chordata</taxon>
        <taxon>Craniata</taxon>
        <taxon>Vertebrata</taxon>
        <taxon>Euteleostomi</taxon>
        <taxon>Actinopterygii</taxon>
        <taxon>Neopterygii</taxon>
        <taxon>Teleostei</taxon>
        <taxon>Neoteleostei</taxon>
        <taxon>Acanthomorphata</taxon>
        <taxon>Eupercaria</taxon>
        <taxon>Perciformes</taxon>
        <taxon>Notothenioidei</taxon>
        <taxon>Bovichtidae</taxon>
        <taxon>Cottoperca</taxon>
    </lineage>
</organism>
<evidence type="ECO:0000256" key="1">
    <source>
        <dbReference type="ARBA" id="ARBA00004123"/>
    </source>
</evidence>
<dbReference type="Gene3D" id="3.30.160.60">
    <property type="entry name" value="Classic Zinc Finger"/>
    <property type="match status" value="9"/>
</dbReference>
<protein>
    <submittedName>
        <fullName evidence="14">Zinc finger protein 23-like</fullName>
    </submittedName>
</protein>
<feature type="domain" description="C2H2-type" evidence="12">
    <location>
        <begin position="732"/>
        <end position="760"/>
    </location>
</feature>
<dbReference type="FunFam" id="3.30.160.60:FF:002343">
    <property type="entry name" value="Zinc finger protein 33A"/>
    <property type="match status" value="1"/>
</dbReference>
<accession>A0A6J2RR04</accession>
<evidence type="ECO:0000256" key="7">
    <source>
        <dbReference type="ARBA" id="ARBA00023125"/>
    </source>
</evidence>
<dbReference type="RefSeq" id="XP_029311740.1">
    <property type="nucleotide sequence ID" value="XM_029455880.1"/>
</dbReference>
<evidence type="ECO:0000256" key="2">
    <source>
        <dbReference type="ARBA" id="ARBA00022723"/>
    </source>
</evidence>
<dbReference type="Proteomes" id="UP000504630">
    <property type="component" value="Chromosome 19"/>
</dbReference>
<evidence type="ECO:0000313" key="13">
    <source>
        <dbReference type="Proteomes" id="UP000504630"/>
    </source>
</evidence>
<dbReference type="PROSITE" id="PS50157">
    <property type="entry name" value="ZINC_FINGER_C2H2_2"/>
    <property type="match status" value="10"/>
</dbReference>
<evidence type="ECO:0000256" key="8">
    <source>
        <dbReference type="ARBA" id="ARBA00023163"/>
    </source>
</evidence>
<dbReference type="FunFam" id="3.30.160.60:FF:000064">
    <property type="entry name" value="Early growth response protein 3"/>
    <property type="match status" value="1"/>
</dbReference>
<dbReference type="OrthoDB" id="8117402at2759"/>
<feature type="domain" description="C2H2-type" evidence="12">
    <location>
        <begin position="565"/>
        <end position="587"/>
    </location>
</feature>
<dbReference type="GeneID" id="115024382"/>
<feature type="region of interest" description="Disordered" evidence="11">
    <location>
        <begin position="447"/>
        <end position="475"/>
    </location>
</feature>
<feature type="domain" description="C2H2-type" evidence="12">
    <location>
        <begin position="700"/>
        <end position="728"/>
    </location>
</feature>
<keyword evidence="5" id="KW-0862">Zinc</keyword>
<keyword evidence="7" id="KW-0238">DNA-binding</keyword>
<sequence length="876" mass="99929">MEDHTSKDPPLPLSALRLLVPPIRLISAAIWQTVQHKVVADYGILEEFVSMITDIVPELLSSRQRTQLLLGLRAQLILQLCQFEATADFELVQPHLDKVQTLIDAWPMDAGAANMEVPLSTFVDLIKNLLNNADEREHFFQKVFPEQFGRTYDDALHSLMWMFLSRLEQLLPLQTFQQVASMFGDVSSVLGECMHSVSRWEGLKTLLQYQKDLSQLEHNDGSLDGTCIISALKLPSVERSETDKPQANILDDVLPCTSDLTVSHSTQREINTTKEDQTSEIKADDTNWTPGGNETEVLLGDITRCEEHIGLLQSQEEDAPLPLKPCCVQLKRMDTSSLRSRPVRRNRGLKMKKILLEEKKSLCEEESASRKRKPSKRALLHVSDSEESSHFSKDHSAYMAPINIGSEDDSWSYYSDEDSGHTTTSSSLSVADSWSNYSCDESSSVTPAISSTDGDSLSSCSNEDPSFMGPKNVSATSRKQRVSNLKCSIPKKIRKVQCFICKEHVNKSLSAHMKTHFPTGDYACPRCDSRFKLFSSFKLHLNRTCFEYGQQRVDPQKPDEAKNLYKCDKCEEAFRYKVSLDGHKLTHNELYCSVCRKVLRDAAALARHKASHTLFQCNRCEESFTLFKPLSRHCENIHKISRPFKCNYCPKVVSKLRILIAHEWKHTGHLPFQCAQCGLRYKTDGDLTSHQRVHTREKPYLCAECGKTFSQKSNLLRHLNLIHSKSRNEKKYSCPECEKSFKEKGALKKHQRTKHLNELFRHPCPYCGKMVASSTFARHKLIHTGERPFKCTVPECDKCFRSTPEVKRHVLINHTSERPYKCDICGKSFIKMCFLNAHAKTHSGEKPFVCHICGKAFPKLYSMQRHKRLLHAFITY</sequence>
<feature type="compositionally biased region" description="Basic residues" evidence="11">
    <location>
        <begin position="370"/>
        <end position="379"/>
    </location>
</feature>
<dbReference type="FunFam" id="3.30.160.60:FF:000446">
    <property type="entry name" value="Zinc finger protein"/>
    <property type="match status" value="1"/>
</dbReference>
<proteinExistence type="predicted"/>
<keyword evidence="2" id="KW-0479">Metal-binding</keyword>
<feature type="domain" description="C2H2-type" evidence="12">
    <location>
        <begin position="672"/>
        <end position="699"/>
    </location>
</feature>